<evidence type="ECO:0000259" key="14">
    <source>
        <dbReference type="PROSITE" id="PS51163"/>
    </source>
</evidence>
<proteinExistence type="inferred from homology"/>
<dbReference type="EC" id="2.7.7.87" evidence="3 13"/>
<feature type="domain" description="YrdC-like" evidence="14">
    <location>
        <begin position="11"/>
        <end position="197"/>
    </location>
</feature>
<keyword evidence="16" id="KW-1185">Reference proteome</keyword>
<dbReference type="Proteomes" id="UP001501169">
    <property type="component" value="Unassembled WGS sequence"/>
</dbReference>
<evidence type="ECO:0000256" key="6">
    <source>
        <dbReference type="ARBA" id="ARBA00022679"/>
    </source>
</evidence>
<evidence type="ECO:0000313" key="16">
    <source>
        <dbReference type="Proteomes" id="UP001501169"/>
    </source>
</evidence>
<dbReference type="InterPro" id="IPR038385">
    <property type="entry name" value="Sua5/YwlC_C"/>
</dbReference>
<evidence type="ECO:0000256" key="8">
    <source>
        <dbReference type="ARBA" id="ARBA00022695"/>
    </source>
</evidence>
<dbReference type="InterPro" id="IPR006070">
    <property type="entry name" value="Sua5-like_dom"/>
</dbReference>
<comment type="catalytic activity">
    <reaction evidence="12 13">
        <text>L-threonine + hydrogencarbonate + ATP = L-threonylcarbamoyladenylate + diphosphate + H2O</text>
        <dbReference type="Rhea" id="RHEA:36407"/>
        <dbReference type="ChEBI" id="CHEBI:15377"/>
        <dbReference type="ChEBI" id="CHEBI:17544"/>
        <dbReference type="ChEBI" id="CHEBI:30616"/>
        <dbReference type="ChEBI" id="CHEBI:33019"/>
        <dbReference type="ChEBI" id="CHEBI:57926"/>
        <dbReference type="ChEBI" id="CHEBI:73682"/>
        <dbReference type="EC" id="2.7.7.87"/>
    </reaction>
</comment>
<comment type="function">
    <text evidence="13">Required for the formation of a threonylcarbamoyl group on adenosine at position 37 (t(6)A37) in tRNAs that read codons beginning with adenine.</text>
</comment>
<evidence type="ECO:0000256" key="9">
    <source>
        <dbReference type="ARBA" id="ARBA00022741"/>
    </source>
</evidence>
<keyword evidence="5 13" id="KW-0963">Cytoplasm</keyword>
<dbReference type="Gene3D" id="3.90.870.10">
    <property type="entry name" value="DHBP synthase"/>
    <property type="match status" value="1"/>
</dbReference>
<dbReference type="NCBIfam" id="TIGR00057">
    <property type="entry name" value="L-threonylcarbamoyladenylate synthase"/>
    <property type="match status" value="1"/>
</dbReference>
<evidence type="ECO:0000256" key="11">
    <source>
        <dbReference type="ARBA" id="ARBA00029774"/>
    </source>
</evidence>
<dbReference type="Pfam" id="PF03481">
    <property type="entry name" value="Sua5_C"/>
    <property type="match status" value="1"/>
</dbReference>
<evidence type="ECO:0000256" key="3">
    <source>
        <dbReference type="ARBA" id="ARBA00012584"/>
    </source>
</evidence>
<accession>A0ABN1DKR0</accession>
<keyword evidence="8 13" id="KW-0548">Nucleotidyltransferase</keyword>
<evidence type="ECO:0000256" key="4">
    <source>
        <dbReference type="ARBA" id="ARBA00015492"/>
    </source>
</evidence>
<keyword evidence="9 13" id="KW-0547">Nucleotide-binding</keyword>
<protein>
    <recommendedName>
        <fullName evidence="4 13">Threonylcarbamoyl-AMP synthase</fullName>
        <shortName evidence="13">TC-AMP synthase</shortName>
        <ecNumber evidence="3 13">2.7.7.87</ecNumber>
    </recommendedName>
    <alternativeName>
        <fullName evidence="11 13">L-threonylcarbamoyladenylate synthase</fullName>
    </alternativeName>
</protein>
<organism evidence="15 16">
    <name type="scientific">Rheinheimera aquimaris</name>
    <dbReference type="NCBI Taxonomy" id="412437"/>
    <lineage>
        <taxon>Bacteria</taxon>
        <taxon>Pseudomonadati</taxon>
        <taxon>Pseudomonadota</taxon>
        <taxon>Gammaproteobacteria</taxon>
        <taxon>Chromatiales</taxon>
        <taxon>Chromatiaceae</taxon>
        <taxon>Rheinheimera</taxon>
    </lineage>
</organism>
<reference evidence="15 16" key="1">
    <citation type="journal article" date="2019" name="Int. J. Syst. Evol. Microbiol.">
        <title>The Global Catalogue of Microorganisms (GCM) 10K type strain sequencing project: providing services to taxonomists for standard genome sequencing and annotation.</title>
        <authorList>
            <consortium name="The Broad Institute Genomics Platform"/>
            <consortium name="The Broad Institute Genome Sequencing Center for Infectious Disease"/>
            <person name="Wu L."/>
            <person name="Ma J."/>
        </authorList>
    </citation>
    <scope>NUCLEOTIDE SEQUENCE [LARGE SCALE GENOMIC DNA]</scope>
    <source>
        <strain evidence="15 16">JCM 14331</strain>
    </source>
</reference>
<dbReference type="InterPro" id="IPR017945">
    <property type="entry name" value="DHBP_synth_RibB-like_a/b_dom"/>
</dbReference>
<dbReference type="InterPro" id="IPR050156">
    <property type="entry name" value="TC-AMP_synthase_SUA5"/>
</dbReference>
<comment type="subcellular location">
    <subcellularLocation>
        <location evidence="1 13">Cytoplasm</location>
    </subcellularLocation>
</comment>
<dbReference type="InterPro" id="IPR010923">
    <property type="entry name" value="T(6)A37_SUA5"/>
</dbReference>
<dbReference type="Pfam" id="PF01300">
    <property type="entry name" value="Sua5_yciO_yrdC"/>
    <property type="match status" value="1"/>
</dbReference>
<name>A0ABN1DKR0_9GAMM</name>
<evidence type="ECO:0000313" key="15">
    <source>
        <dbReference type="EMBL" id="GAA0546107.1"/>
    </source>
</evidence>
<evidence type="ECO:0000256" key="2">
    <source>
        <dbReference type="ARBA" id="ARBA00007663"/>
    </source>
</evidence>
<dbReference type="SUPFAM" id="SSF55821">
    <property type="entry name" value="YrdC/RibB"/>
    <property type="match status" value="1"/>
</dbReference>
<evidence type="ECO:0000256" key="5">
    <source>
        <dbReference type="ARBA" id="ARBA00022490"/>
    </source>
</evidence>
<comment type="similarity">
    <text evidence="2 13">Belongs to the SUA5 family.</text>
</comment>
<dbReference type="PANTHER" id="PTHR17490:SF16">
    <property type="entry name" value="THREONYLCARBAMOYL-AMP SYNTHASE"/>
    <property type="match status" value="1"/>
</dbReference>
<evidence type="ECO:0000256" key="7">
    <source>
        <dbReference type="ARBA" id="ARBA00022694"/>
    </source>
</evidence>
<gene>
    <name evidence="15" type="ORF">GCM10009098_12130</name>
</gene>
<dbReference type="EMBL" id="BAAAEO010000002">
    <property type="protein sequence ID" value="GAA0546107.1"/>
    <property type="molecule type" value="Genomic_DNA"/>
</dbReference>
<dbReference type="PANTHER" id="PTHR17490">
    <property type="entry name" value="SUA5"/>
    <property type="match status" value="1"/>
</dbReference>
<evidence type="ECO:0000256" key="13">
    <source>
        <dbReference type="PIRNR" id="PIRNR004930"/>
    </source>
</evidence>
<dbReference type="RefSeq" id="WP_226766213.1">
    <property type="nucleotide sequence ID" value="NZ_BAAAEO010000002.1"/>
</dbReference>
<evidence type="ECO:0000256" key="10">
    <source>
        <dbReference type="ARBA" id="ARBA00022840"/>
    </source>
</evidence>
<keyword evidence="7 13" id="KW-0819">tRNA processing</keyword>
<dbReference type="InterPro" id="IPR005145">
    <property type="entry name" value="Sua5_C"/>
</dbReference>
<keyword evidence="6 13" id="KW-0808">Transferase</keyword>
<dbReference type="PROSITE" id="PS51163">
    <property type="entry name" value="YRDC"/>
    <property type="match status" value="1"/>
</dbReference>
<evidence type="ECO:0000256" key="12">
    <source>
        <dbReference type="ARBA" id="ARBA00048366"/>
    </source>
</evidence>
<keyword evidence="10 13" id="KW-0067">ATP-binding</keyword>
<dbReference type="Gene3D" id="3.40.50.11030">
    <property type="entry name" value="Threonylcarbamoyl-AMP synthase, C-terminal domain"/>
    <property type="match status" value="1"/>
</dbReference>
<sequence length="325" mass="34749">MNTLILDAQHSNDITLAGQLLRRGKLVAVPTETVYGLAADASQPDAVSAIFAAKGRPADHPLIVHLHSTKAMTDWACDIPDSAWQLARAFWPGPLTLLLKKANHVSNIITGGLDSIGLRMPAHPALLSLLRQHQLAVAAPSANRYKKLSPTSCEQVLASLQGRIAAVLDGGFCQHGVESTIVDLTGDTPTIVRAGPVKASQLAAILQREIAQPAQHQVKVAGNVEAHYQPEAPLICLDSKQLAESIGNATADIAVLHYSPLPQACKVQSMPMAQNAADYASALYRSLYLADKAGVSQIWCELPPQSEDWLAVHDRLRRAGFNANS</sequence>
<comment type="caution">
    <text evidence="15">The sequence shown here is derived from an EMBL/GenBank/DDBJ whole genome shotgun (WGS) entry which is preliminary data.</text>
</comment>
<evidence type="ECO:0000256" key="1">
    <source>
        <dbReference type="ARBA" id="ARBA00004496"/>
    </source>
</evidence>
<dbReference type="PIRSF" id="PIRSF004930">
    <property type="entry name" value="Tln_factor_SUA5"/>
    <property type="match status" value="1"/>
</dbReference>